<gene>
    <name evidence="2" type="ORF">MRATA1EN1_LOCUS24083</name>
</gene>
<sequence length="141" mass="14912">MSNTQASECTVKLASTRPRQDWASAGAVSAGDGPVPGAPEPSTLMSCQVALERLPRDGQSLQRLPLCWPGSPSITFILHPSPATSFTLPQQDQPSPARASSERAPGTDQGWAGARRPPSPAPQTPFPQDQRRLNPAHRLGG</sequence>
<reference evidence="2" key="1">
    <citation type="submission" date="2023-04" db="EMBL/GenBank/DDBJ databases">
        <authorList>
            <consortium name="ELIXIR-Norway"/>
        </authorList>
    </citation>
    <scope>NUCLEOTIDE SEQUENCE [LARGE SCALE GENOMIC DNA]</scope>
</reference>
<name>A0ABN8ZQC0_RANTA</name>
<keyword evidence="3" id="KW-1185">Reference proteome</keyword>
<evidence type="ECO:0000313" key="3">
    <source>
        <dbReference type="Proteomes" id="UP001176941"/>
    </source>
</evidence>
<organism evidence="2 3">
    <name type="scientific">Rangifer tarandus platyrhynchus</name>
    <name type="common">Svalbard reindeer</name>
    <dbReference type="NCBI Taxonomy" id="3082113"/>
    <lineage>
        <taxon>Eukaryota</taxon>
        <taxon>Metazoa</taxon>
        <taxon>Chordata</taxon>
        <taxon>Craniata</taxon>
        <taxon>Vertebrata</taxon>
        <taxon>Euteleostomi</taxon>
        <taxon>Mammalia</taxon>
        <taxon>Eutheria</taxon>
        <taxon>Laurasiatheria</taxon>
        <taxon>Artiodactyla</taxon>
        <taxon>Ruminantia</taxon>
        <taxon>Pecora</taxon>
        <taxon>Cervidae</taxon>
        <taxon>Odocoileinae</taxon>
        <taxon>Rangifer</taxon>
    </lineage>
</organism>
<protein>
    <submittedName>
        <fullName evidence="2">Uncharacterized protein</fullName>
    </submittedName>
</protein>
<proteinExistence type="predicted"/>
<dbReference type="Proteomes" id="UP001176941">
    <property type="component" value="Chromosome 4"/>
</dbReference>
<evidence type="ECO:0000313" key="2">
    <source>
        <dbReference type="EMBL" id="CAI9175121.1"/>
    </source>
</evidence>
<evidence type="ECO:0000256" key="1">
    <source>
        <dbReference type="SAM" id="MobiDB-lite"/>
    </source>
</evidence>
<accession>A0ABN8ZQC0</accession>
<feature type="region of interest" description="Disordered" evidence="1">
    <location>
        <begin position="1"/>
        <end position="43"/>
    </location>
</feature>
<feature type="region of interest" description="Disordered" evidence="1">
    <location>
        <begin position="78"/>
        <end position="141"/>
    </location>
</feature>
<feature type="compositionally biased region" description="Polar residues" evidence="1">
    <location>
        <begin position="82"/>
        <end position="94"/>
    </location>
</feature>
<dbReference type="EMBL" id="OX459940">
    <property type="protein sequence ID" value="CAI9175121.1"/>
    <property type="molecule type" value="Genomic_DNA"/>
</dbReference>